<feature type="domain" description="NADH:quinone oxidoreductase/Mrp antiporter transmembrane" evidence="7">
    <location>
        <begin position="123"/>
        <end position="262"/>
    </location>
</feature>
<feature type="transmembrane region" description="Helical" evidence="6">
    <location>
        <begin position="20"/>
        <end position="38"/>
    </location>
</feature>
<dbReference type="GO" id="GO:0012505">
    <property type="term" value="C:endomembrane system"/>
    <property type="evidence" value="ECO:0007669"/>
    <property type="project" value="UniProtKB-SubCell"/>
</dbReference>
<dbReference type="GO" id="GO:0042773">
    <property type="term" value="P:ATP synthesis coupled electron transport"/>
    <property type="evidence" value="ECO:0007669"/>
    <property type="project" value="InterPro"/>
</dbReference>
<feature type="transmembrane region" description="Helical" evidence="6">
    <location>
        <begin position="75"/>
        <end position="98"/>
    </location>
</feature>
<dbReference type="PANTHER" id="PTHR42829">
    <property type="entry name" value="NADH-UBIQUINONE OXIDOREDUCTASE CHAIN 5"/>
    <property type="match status" value="1"/>
</dbReference>
<name>A0A4Q7M0M2_9MICO</name>
<organism evidence="8 9">
    <name type="scientific">Microcella putealis</name>
    <dbReference type="NCBI Taxonomy" id="337005"/>
    <lineage>
        <taxon>Bacteria</taxon>
        <taxon>Bacillati</taxon>
        <taxon>Actinomycetota</taxon>
        <taxon>Actinomycetes</taxon>
        <taxon>Micrococcales</taxon>
        <taxon>Microbacteriaceae</taxon>
        <taxon>Microcella</taxon>
    </lineage>
</organism>
<gene>
    <name evidence="8" type="ORF">EV141_0798</name>
</gene>
<dbReference type="InterPro" id="IPR002229">
    <property type="entry name" value="RhesusRHD"/>
</dbReference>
<feature type="transmembrane region" description="Helical" evidence="6">
    <location>
        <begin position="217"/>
        <end position="242"/>
    </location>
</feature>
<accession>A0A4Q7M0M2</accession>
<evidence type="ECO:0000256" key="2">
    <source>
        <dbReference type="ARBA" id="ARBA00022692"/>
    </source>
</evidence>
<protein>
    <submittedName>
        <fullName evidence="8">NAD(P)H-quinone oxidoreductase subunit 5</fullName>
    </submittedName>
</protein>
<dbReference type="PRINTS" id="PR00342">
    <property type="entry name" value="RHESUSRHD"/>
</dbReference>
<evidence type="ECO:0000256" key="3">
    <source>
        <dbReference type="ARBA" id="ARBA00022989"/>
    </source>
</evidence>
<keyword evidence="2 5" id="KW-0812">Transmembrane</keyword>
<dbReference type="PANTHER" id="PTHR42829:SF1">
    <property type="entry name" value="INORGANIC CARBON TRANSPORTER SUBUNIT DABB-RELATED"/>
    <property type="match status" value="1"/>
</dbReference>
<feature type="transmembrane region" description="Helical" evidence="6">
    <location>
        <begin position="110"/>
        <end position="134"/>
    </location>
</feature>
<sequence>MFPDLSTAAPDGLLRIDAVTLLLATLVALVALAVLPYAHRSLRGDRHGRGVTGALALVFVASGAMVLLAEPLAQAAAWSVATVGVLIGLRLGGGPAAARRPAAWLVTSDVLVWASVLLAPGSVAAFLLVAAAIIRAAGVPAHSWLLDALRAPTPVSAALHGGVVNGGAILLILQWPALAAGAAPLIVAAVFGALAIVVGGAGLAARPDIKGKLVLSTVAQLGFTMLCIGLGLWAAALLHLVAHGWYKSARFLASGDGVDRRAAARRAPAPSRPLLPSRVGAALGALAAALAVATGVLVAYPGAFSLGGAVVIAMIGLATGTAAARLVGTAATPAQLAGRLVAVVALAGAIAVALGSLTRMLAPALAPSVTPPLASLALAATAALAVAALAAVRRAAAGSSLDRALLAGALALGAAPRAALDRRGSCRSPAVDALASVTAGADARSTPTPVTRQEVAA</sequence>
<dbReference type="InterPro" id="IPR001750">
    <property type="entry name" value="ND/Mrp_TM"/>
</dbReference>
<keyword evidence="9" id="KW-1185">Reference proteome</keyword>
<dbReference type="GO" id="GO:0015990">
    <property type="term" value="P:electron transport coupled proton transport"/>
    <property type="evidence" value="ECO:0007669"/>
    <property type="project" value="TreeGrafter"/>
</dbReference>
<evidence type="ECO:0000256" key="6">
    <source>
        <dbReference type="SAM" id="Phobius"/>
    </source>
</evidence>
<reference evidence="8 9" key="1">
    <citation type="journal article" date="2015" name="Stand. Genomic Sci.">
        <title>Genomic Encyclopedia of Bacterial and Archaeal Type Strains, Phase III: the genomes of soil and plant-associated and newly described type strains.</title>
        <authorList>
            <person name="Whitman W.B."/>
            <person name="Woyke T."/>
            <person name="Klenk H.P."/>
            <person name="Zhou Y."/>
            <person name="Lilburn T.G."/>
            <person name="Beck B.J."/>
            <person name="De Vos P."/>
            <person name="Vandamme P."/>
            <person name="Eisen J.A."/>
            <person name="Garrity G."/>
            <person name="Hugenholtz P."/>
            <person name="Kyrpides N.C."/>
        </authorList>
    </citation>
    <scope>NUCLEOTIDE SEQUENCE [LARGE SCALE GENOMIC DNA]</scope>
    <source>
        <strain evidence="8 9">CV2</strain>
    </source>
</reference>
<dbReference type="Pfam" id="PF00361">
    <property type="entry name" value="Proton_antipo_M"/>
    <property type="match status" value="1"/>
</dbReference>
<comment type="subcellular location">
    <subcellularLocation>
        <location evidence="1">Endomembrane system</location>
        <topology evidence="1">Multi-pass membrane protein</topology>
    </subcellularLocation>
    <subcellularLocation>
        <location evidence="5">Membrane</location>
        <topology evidence="5">Multi-pass membrane protein</topology>
    </subcellularLocation>
</comment>
<feature type="transmembrane region" description="Helical" evidence="6">
    <location>
        <begin position="154"/>
        <end position="173"/>
    </location>
</feature>
<dbReference type="OrthoDB" id="9811798at2"/>
<dbReference type="InterPro" id="IPR003945">
    <property type="entry name" value="NU5C-like"/>
</dbReference>
<evidence type="ECO:0000256" key="5">
    <source>
        <dbReference type="RuleBase" id="RU000320"/>
    </source>
</evidence>
<evidence type="ECO:0000313" key="9">
    <source>
        <dbReference type="Proteomes" id="UP000293519"/>
    </source>
</evidence>
<dbReference type="EMBL" id="SGWW01000001">
    <property type="protein sequence ID" value="RZS59569.1"/>
    <property type="molecule type" value="Genomic_DNA"/>
</dbReference>
<proteinExistence type="predicted"/>
<feature type="transmembrane region" description="Helical" evidence="6">
    <location>
        <begin position="279"/>
        <end position="300"/>
    </location>
</feature>
<feature type="transmembrane region" description="Helical" evidence="6">
    <location>
        <begin position="340"/>
        <end position="361"/>
    </location>
</feature>
<dbReference type="GO" id="GO:0003954">
    <property type="term" value="F:NADH dehydrogenase activity"/>
    <property type="evidence" value="ECO:0007669"/>
    <property type="project" value="TreeGrafter"/>
</dbReference>
<feature type="transmembrane region" description="Helical" evidence="6">
    <location>
        <begin position="373"/>
        <end position="392"/>
    </location>
</feature>
<dbReference type="AlphaFoldDB" id="A0A4Q7M0M2"/>
<keyword evidence="3 6" id="KW-1133">Transmembrane helix</keyword>
<dbReference type="RefSeq" id="WP_130484642.1">
    <property type="nucleotide sequence ID" value="NZ_SGWW01000001.1"/>
</dbReference>
<feature type="transmembrane region" description="Helical" evidence="6">
    <location>
        <begin position="50"/>
        <end position="69"/>
    </location>
</feature>
<evidence type="ECO:0000256" key="1">
    <source>
        <dbReference type="ARBA" id="ARBA00004127"/>
    </source>
</evidence>
<comment type="caution">
    <text evidence="8">The sequence shown here is derived from an EMBL/GenBank/DDBJ whole genome shotgun (WGS) entry which is preliminary data.</text>
</comment>
<keyword evidence="4 6" id="KW-0472">Membrane</keyword>
<feature type="transmembrane region" description="Helical" evidence="6">
    <location>
        <begin position="185"/>
        <end position="205"/>
    </location>
</feature>
<dbReference type="GO" id="GO:0008137">
    <property type="term" value="F:NADH dehydrogenase (ubiquinone) activity"/>
    <property type="evidence" value="ECO:0007669"/>
    <property type="project" value="InterPro"/>
</dbReference>
<feature type="transmembrane region" description="Helical" evidence="6">
    <location>
        <begin position="306"/>
        <end position="328"/>
    </location>
</feature>
<dbReference type="GO" id="GO:0005886">
    <property type="term" value="C:plasma membrane"/>
    <property type="evidence" value="ECO:0007669"/>
    <property type="project" value="InterPro"/>
</dbReference>
<evidence type="ECO:0000259" key="7">
    <source>
        <dbReference type="Pfam" id="PF00361"/>
    </source>
</evidence>
<evidence type="ECO:0000256" key="4">
    <source>
        <dbReference type="ARBA" id="ARBA00023136"/>
    </source>
</evidence>
<evidence type="ECO:0000313" key="8">
    <source>
        <dbReference type="EMBL" id="RZS59569.1"/>
    </source>
</evidence>
<dbReference type="Proteomes" id="UP000293519">
    <property type="component" value="Unassembled WGS sequence"/>
</dbReference>